<dbReference type="KEGG" id="tve:TRV_00932"/>
<dbReference type="RefSeq" id="XP_003024926.1">
    <property type="nucleotide sequence ID" value="XM_003024880.1"/>
</dbReference>
<accession>D4D1I1</accession>
<dbReference type="PANTHER" id="PTHR46771">
    <property type="entry name" value="DETERIN"/>
    <property type="match status" value="1"/>
</dbReference>
<gene>
    <name evidence="4" type="ORF">TRV_00932</name>
</gene>
<feature type="compositionally biased region" description="Basic and acidic residues" evidence="3">
    <location>
        <begin position="432"/>
        <end position="448"/>
    </location>
</feature>
<dbReference type="AlphaFoldDB" id="D4D1I1"/>
<comment type="caution">
    <text evidence="4">The sequence shown here is derived from an EMBL/GenBank/DDBJ whole genome shotgun (WGS) entry which is preliminary data.</text>
</comment>
<dbReference type="Pfam" id="PF00653">
    <property type="entry name" value="BIR"/>
    <property type="match status" value="2"/>
</dbReference>
<dbReference type="GeneID" id="9580417"/>
<dbReference type="Proteomes" id="UP000008383">
    <property type="component" value="Unassembled WGS sequence"/>
</dbReference>
<dbReference type="PANTHER" id="PTHR46771:SF5">
    <property type="entry name" value="DETERIN"/>
    <property type="match status" value="1"/>
</dbReference>
<dbReference type="InterPro" id="IPR001370">
    <property type="entry name" value="BIR_rpt"/>
</dbReference>
<feature type="compositionally biased region" description="Basic residues" evidence="3">
    <location>
        <begin position="361"/>
        <end position="376"/>
    </location>
</feature>
<feature type="compositionally biased region" description="Basic and acidic residues" evidence="3">
    <location>
        <begin position="587"/>
        <end position="609"/>
    </location>
</feature>
<dbReference type="PROSITE" id="PS50143">
    <property type="entry name" value="BIR_REPEAT_2"/>
    <property type="match status" value="2"/>
</dbReference>
<dbReference type="SMART" id="SM00238">
    <property type="entry name" value="BIR"/>
    <property type="match status" value="2"/>
</dbReference>
<keyword evidence="5" id="KW-1185">Reference proteome</keyword>
<sequence>MPVSNDLQTVAGRRATFDVTHKSSSGEELTWSYASPSPDELAHAGFHYTPTALSPDNTTCFLCERSLDGWEEGDDPFTEHLHFSPECGWAIMMAITRKTSDPAQIEDPTSSKIADARRATFFSWPHDGKRGWLCKTEKMVEAGWYFCPNEESDDLVSCPYCKLSLDGWEPKDHPFDEHYRRSSDCSFFEFSKHPKKSSKSTRAKAVRGSKASRLSTQSNATAVSEAPSVDFDDTMEQSIISQGGSRASKAPKKATKSKSRTAKAKKEEDADVHNERAITEQHDKETSSFLESPSRGTKRKSAAISGMEGNNLDNNQPEPEPKPKKKRVTSTRTKKARSTANSVVDYAEPTDDELVLEAASKPKRGRKKGSTNKIRKSSTASNAPATSSNSHIPNDDEIDAQLEADLDKDFPVEDMASSTAEKAHSQRRKKSSMKDEHLDEPPKQEPPKKASTKSTRKKQTSTSSVAKLEQPPQLHSEVDVDTDEPVISIPTQSQEDTSPPKRVKQTKAKTTTNTTKSRKKRTDSNNVNDINLPEATDPSEDVESNKEEPTKPRLSKGRSSKKNSEADAAKTTRSRGPSSQRPVTESLPRKEAGSTKEELDSRPIGRRSSEQVQPAQETPSRMRPSAQQIPRENGPSSSPQASDAENRPPSSKPSTMSKTQPHAVSQSIEEPLVTKTPVLSPSKGESSSRQLTTADPWESIDPDEVLLPDPTEKEGVSLAEVLHAAKDGITSPEKRMSIEEWIFWNAEKGEEKLRNECERVVGIFEREGGRAMQALNGIECID</sequence>
<evidence type="ECO:0000313" key="4">
    <source>
        <dbReference type="EMBL" id="EFE44315.1"/>
    </source>
</evidence>
<feature type="region of interest" description="Disordered" evidence="3">
    <location>
        <begin position="198"/>
        <end position="710"/>
    </location>
</feature>
<evidence type="ECO:0000313" key="5">
    <source>
        <dbReference type="Proteomes" id="UP000008383"/>
    </source>
</evidence>
<feature type="compositionally biased region" description="Basic and acidic residues" evidence="3">
    <location>
        <begin position="264"/>
        <end position="286"/>
    </location>
</feature>
<feature type="compositionally biased region" description="Polar residues" evidence="3">
    <location>
        <begin position="212"/>
        <end position="222"/>
    </location>
</feature>
<reference evidence="5" key="1">
    <citation type="journal article" date="2011" name="Genome Biol.">
        <title>Comparative and functional genomics provide insights into the pathogenicity of dermatophytic fungi.</title>
        <authorList>
            <person name="Burmester A."/>
            <person name="Shelest E."/>
            <person name="Gloeckner G."/>
            <person name="Heddergott C."/>
            <person name="Schindler S."/>
            <person name="Staib P."/>
            <person name="Heidel A."/>
            <person name="Felder M."/>
            <person name="Petzold A."/>
            <person name="Szafranski K."/>
            <person name="Feuermann M."/>
            <person name="Pedruzzi I."/>
            <person name="Priebe S."/>
            <person name="Groth M."/>
            <person name="Winkler R."/>
            <person name="Li W."/>
            <person name="Kniemeyer O."/>
            <person name="Schroeckh V."/>
            <person name="Hertweck C."/>
            <person name="Hube B."/>
            <person name="White T.C."/>
            <person name="Platzer M."/>
            <person name="Guthke R."/>
            <person name="Heitman J."/>
            <person name="Woestemeyer J."/>
            <person name="Zipfel P.F."/>
            <person name="Monod M."/>
            <person name="Brakhage A.A."/>
        </authorList>
    </citation>
    <scope>NUCLEOTIDE SEQUENCE [LARGE SCALE GENOMIC DNA]</scope>
    <source>
        <strain evidence="5">HKI 0517</strain>
    </source>
</reference>
<proteinExistence type="predicted"/>
<feature type="compositionally biased region" description="Polar residues" evidence="3">
    <location>
        <begin position="610"/>
        <end position="643"/>
    </location>
</feature>
<feature type="compositionally biased region" description="Low complexity" evidence="3">
    <location>
        <begin position="377"/>
        <end position="390"/>
    </location>
</feature>
<feature type="compositionally biased region" description="Basic residues" evidence="3">
    <location>
        <begin position="198"/>
        <end position="207"/>
    </location>
</feature>
<feature type="compositionally biased region" description="Polar residues" evidence="3">
    <location>
        <begin position="677"/>
        <end position="693"/>
    </location>
</feature>
<feature type="compositionally biased region" description="Acidic residues" evidence="3">
    <location>
        <begin position="395"/>
        <end position="404"/>
    </location>
</feature>
<organism evidence="4 5">
    <name type="scientific">Trichophyton verrucosum (strain HKI 0517)</name>
    <dbReference type="NCBI Taxonomy" id="663202"/>
    <lineage>
        <taxon>Eukaryota</taxon>
        <taxon>Fungi</taxon>
        <taxon>Dikarya</taxon>
        <taxon>Ascomycota</taxon>
        <taxon>Pezizomycotina</taxon>
        <taxon>Eurotiomycetes</taxon>
        <taxon>Eurotiomycetidae</taxon>
        <taxon>Onygenales</taxon>
        <taxon>Arthrodermataceae</taxon>
        <taxon>Trichophyton</taxon>
    </lineage>
</organism>
<feature type="compositionally biased region" description="Basic residues" evidence="3">
    <location>
        <begin position="323"/>
        <end position="337"/>
    </location>
</feature>
<dbReference type="CDD" id="cd00022">
    <property type="entry name" value="BIR"/>
    <property type="match status" value="2"/>
</dbReference>
<keyword evidence="2" id="KW-0862">Zinc</keyword>
<evidence type="ECO:0000256" key="1">
    <source>
        <dbReference type="ARBA" id="ARBA00022723"/>
    </source>
</evidence>
<dbReference type="OrthoDB" id="2196114at2759"/>
<feature type="compositionally biased region" description="Basic residues" evidence="3">
    <location>
        <begin position="249"/>
        <end position="263"/>
    </location>
</feature>
<dbReference type="Gene3D" id="1.10.1170.10">
    <property type="entry name" value="Inhibitor Of Apoptosis Protein (2mihbC-IAP-1), Chain A"/>
    <property type="match status" value="2"/>
</dbReference>
<name>D4D1I1_TRIVH</name>
<evidence type="ECO:0000256" key="2">
    <source>
        <dbReference type="ARBA" id="ARBA00022833"/>
    </source>
</evidence>
<dbReference type="GO" id="GO:0046872">
    <property type="term" value="F:metal ion binding"/>
    <property type="evidence" value="ECO:0007669"/>
    <property type="project" value="UniProtKB-KW"/>
</dbReference>
<evidence type="ECO:0000256" key="3">
    <source>
        <dbReference type="SAM" id="MobiDB-lite"/>
    </source>
</evidence>
<protein>
    <submittedName>
        <fullName evidence="4">GPI-anchored cell surface glycoprotein, putative</fullName>
    </submittedName>
</protein>
<dbReference type="InterPro" id="IPR051190">
    <property type="entry name" value="Baculoviral_IAP"/>
</dbReference>
<dbReference type="HOGENOM" id="CLU_010318_1_1_1"/>
<feature type="compositionally biased region" description="Low complexity" evidence="3">
    <location>
        <begin position="648"/>
        <end position="661"/>
    </location>
</feature>
<keyword evidence="1" id="KW-0479">Metal-binding</keyword>
<dbReference type="EMBL" id="ACYE01000053">
    <property type="protein sequence ID" value="EFE44315.1"/>
    <property type="molecule type" value="Genomic_DNA"/>
</dbReference>
<dbReference type="SUPFAM" id="SSF57924">
    <property type="entry name" value="Inhibitor of apoptosis (IAP) repeat"/>
    <property type="match status" value="2"/>
</dbReference>
<feature type="compositionally biased region" description="Basic residues" evidence="3">
    <location>
        <begin position="450"/>
        <end position="459"/>
    </location>
</feature>
<feature type="compositionally biased region" description="Polar residues" evidence="3">
    <location>
        <begin position="574"/>
        <end position="583"/>
    </location>
</feature>